<evidence type="ECO:0000313" key="3">
    <source>
        <dbReference type="Proteomes" id="UP001153050"/>
    </source>
</evidence>
<evidence type="ECO:0000313" key="2">
    <source>
        <dbReference type="EMBL" id="CAH2406585.1"/>
    </source>
</evidence>
<reference evidence="2 3" key="1">
    <citation type="submission" date="2022-03" db="EMBL/GenBank/DDBJ databases">
        <authorList>
            <person name="Brunel B."/>
        </authorList>
    </citation>
    <scope>NUCLEOTIDE SEQUENCE [LARGE SCALE GENOMIC DNA]</scope>
    <source>
        <strain evidence="2">STM5069sample</strain>
    </source>
</reference>
<gene>
    <name evidence="2" type="ORF">MES5069_530016</name>
</gene>
<evidence type="ECO:0000256" key="1">
    <source>
        <dbReference type="SAM" id="MobiDB-lite"/>
    </source>
</evidence>
<dbReference type="EMBL" id="CAKXZT010000150">
    <property type="protein sequence ID" value="CAH2406585.1"/>
    <property type="molecule type" value="Genomic_DNA"/>
</dbReference>
<organism evidence="2 3">
    <name type="scientific">Mesorhizobium escarrei</name>
    <dbReference type="NCBI Taxonomy" id="666018"/>
    <lineage>
        <taxon>Bacteria</taxon>
        <taxon>Pseudomonadati</taxon>
        <taxon>Pseudomonadota</taxon>
        <taxon>Alphaproteobacteria</taxon>
        <taxon>Hyphomicrobiales</taxon>
        <taxon>Phyllobacteriaceae</taxon>
        <taxon>Mesorhizobium</taxon>
    </lineage>
</organism>
<sequence length="60" mass="6583">MRDRGNVRSQIGLRSYAIPAIDVERKLIKEVDDACESHSGGGKPRNRDQCGKPAFSGARL</sequence>
<proteinExistence type="predicted"/>
<protein>
    <submittedName>
        <fullName evidence="2">Uncharacterized protein</fullName>
    </submittedName>
</protein>
<accession>A0ABN8KAV2</accession>
<name>A0ABN8KAV2_9HYPH</name>
<feature type="region of interest" description="Disordered" evidence="1">
    <location>
        <begin position="35"/>
        <end position="60"/>
    </location>
</feature>
<comment type="caution">
    <text evidence="2">The sequence shown here is derived from an EMBL/GenBank/DDBJ whole genome shotgun (WGS) entry which is preliminary data.</text>
</comment>
<keyword evidence="3" id="KW-1185">Reference proteome</keyword>
<dbReference type="Proteomes" id="UP001153050">
    <property type="component" value="Unassembled WGS sequence"/>
</dbReference>